<gene>
    <name evidence="1" type="ORF">GPUH_LOCUS802</name>
</gene>
<dbReference type="Proteomes" id="UP000271098">
    <property type="component" value="Unassembled WGS sequence"/>
</dbReference>
<dbReference type="Pfam" id="PF24917">
    <property type="entry name" value="BLTP3A_B"/>
    <property type="match status" value="1"/>
</dbReference>
<protein>
    <submittedName>
        <fullName evidence="1">Uncharacterized protein</fullName>
    </submittedName>
</protein>
<accession>A0A3P6QD66</accession>
<proteinExistence type="predicted"/>
<evidence type="ECO:0000313" key="1">
    <source>
        <dbReference type="EMBL" id="VDK28758.1"/>
    </source>
</evidence>
<reference evidence="1 2" key="1">
    <citation type="submission" date="2018-11" db="EMBL/GenBank/DDBJ databases">
        <authorList>
            <consortium name="Pathogen Informatics"/>
        </authorList>
    </citation>
    <scope>NUCLEOTIDE SEQUENCE [LARGE SCALE GENOMIC DNA]</scope>
</reference>
<organism evidence="1 2">
    <name type="scientific">Gongylonema pulchrum</name>
    <dbReference type="NCBI Taxonomy" id="637853"/>
    <lineage>
        <taxon>Eukaryota</taxon>
        <taxon>Metazoa</taxon>
        <taxon>Ecdysozoa</taxon>
        <taxon>Nematoda</taxon>
        <taxon>Chromadorea</taxon>
        <taxon>Rhabditida</taxon>
        <taxon>Spirurina</taxon>
        <taxon>Spiruromorpha</taxon>
        <taxon>Spiruroidea</taxon>
        <taxon>Gongylonematidae</taxon>
        <taxon>Gongylonema</taxon>
    </lineage>
</organism>
<dbReference type="PANTHER" id="PTHR22774">
    <property type="entry name" value="CHOREIN N-TERMINAL DOMAIN-CONTAINING PROTEIN"/>
    <property type="match status" value="1"/>
</dbReference>
<dbReference type="OrthoDB" id="43807at2759"/>
<dbReference type="AlphaFoldDB" id="A0A3P6QD66"/>
<dbReference type="PANTHER" id="PTHR22774:SF11">
    <property type="entry name" value="CHOREIN N-TERMINAL DOMAIN-CONTAINING PROTEIN"/>
    <property type="match status" value="1"/>
</dbReference>
<sequence>MKNIELNEVVLSEVLELPTWLRIKRAVCNKIAVKVPWTRLKSQPVQLFIDEIRVEVELTSEEVVSSGSSPLSAFADSAYGFANRVAEGMSLYVNSVEIAFDSGVFRGSLTLSRLAVESRSPGWQPISDLRYSRIIDPATCKLLMFKTVTWQLLRIEASAQAQQPSRNVINAPLRLITSSGKSRITVKKSTADGSVLGGRIQIILDDILWIATLPQVRSAIAFYDHIMKIVKLAPEKPPVVPLQQQNETKQLLSPPTCKASNPVSSAFRNFDFEQTSYHVYVGKIDLHLCDDNLSSEDYPKDWDIVCGALQVTLVRLTVDFYPANSAISDRNEWVRYDNENQCAAWVHKSRLTGMWRNLMSQNWVVRMHDVVVQCVTDMDSKKDALFNLFMSDRRSKVSMPGDKPLFHLELASFYHPKISDASFEIEKIPRTFLRVELLMPKIILPFKESDSLDARLPQRLVLSMSTVLLTNCETFCSDESNSFFKSLSPNIIDFIDRTNLLTGKEKFKEFIFQLNQNSYFDVDEGERFWIKTSPVWIDTDFGSGTPSTVLLADVAFHALVSAKTDKVNIALQPLWRIRAAVNHYQFVAIVRLISRISMFVDQLVADGKFFSVNRSNGCGVAIAFICFVDEVELNFILPADPLPTPYDLPQAASLRSATPSSIG</sequence>
<name>A0A3P6QD66_9BILA</name>
<dbReference type="EMBL" id="UYRT01000810">
    <property type="protein sequence ID" value="VDK28758.1"/>
    <property type="molecule type" value="Genomic_DNA"/>
</dbReference>
<evidence type="ECO:0000313" key="2">
    <source>
        <dbReference type="Proteomes" id="UP000271098"/>
    </source>
</evidence>
<dbReference type="InterPro" id="IPR026728">
    <property type="entry name" value="BLTP3A/B"/>
</dbReference>
<keyword evidence="2" id="KW-1185">Reference proteome</keyword>